<dbReference type="InterPro" id="IPR021133">
    <property type="entry name" value="HEAT_type_2"/>
</dbReference>
<name>A0A225DX86_9BACT</name>
<sequence length="42" mass="4750">MSRCEDDQYIPNLSKQLLEYIGDDDDRVRSAAVSSLVSFGKK</sequence>
<keyword evidence="2" id="KW-1185">Reference proteome</keyword>
<dbReference type="Proteomes" id="UP000214646">
    <property type="component" value="Unassembled WGS sequence"/>
</dbReference>
<reference evidence="2" key="1">
    <citation type="submission" date="2017-06" db="EMBL/GenBank/DDBJ databases">
        <title>Genome analysis of Fimbriiglobus ruber SP5, the first member of the order Planctomycetales with confirmed chitinolytic capability.</title>
        <authorList>
            <person name="Ravin N.V."/>
            <person name="Rakitin A.L."/>
            <person name="Ivanova A.A."/>
            <person name="Beletsky A.V."/>
            <person name="Kulichevskaya I.S."/>
            <person name="Mardanov A.V."/>
            <person name="Dedysh S.N."/>
        </authorList>
    </citation>
    <scope>NUCLEOTIDE SEQUENCE [LARGE SCALE GENOMIC DNA]</scope>
    <source>
        <strain evidence="2">SP5</strain>
    </source>
</reference>
<dbReference type="EMBL" id="NIDE01000005">
    <property type="protein sequence ID" value="OWK41809.1"/>
    <property type="molecule type" value="Genomic_DNA"/>
</dbReference>
<organism evidence="1 2">
    <name type="scientific">Fimbriiglobus ruber</name>
    <dbReference type="NCBI Taxonomy" id="1908690"/>
    <lineage>
        <taxon>Bacteria</taxon>
        <taxon>Pseudomonadati</taxon>
        <taxon>Planctomycetota</taxon>
        <taxon>Planctomycetia</taxon>
        <taxon>Gemmatales</taxon>
        <taxon>Gemmataceae</taxon>
        <taxon>Fimbriiglobus</taxon>
    </lineage>
</organism>
<dbReference type="AlphaFoldDB" id="A0A225DX86"/>
<comment type="caution">
    <text evidence="1">The sequence shown here is derived from an EMBL/GenBank/DDBJ whole genome shotgun (WGS) entry which is preliminary data.</text>
</comment>
<evidence type="ECO:0000313" key="1">
    <source>
        <dbReference type="EMBL" id="OWK41809.1"/>
    </source>
</evidence>
<protein>
    <submittedName>
        <fullName evidence="1">Uncharacterized protein</fullName>
    </submittedName>
</protein>
<proteinExistence type="predicted"/>
<gene>
    <name evidence="1" type="ORF">FRUB_03887</name>
</gene>
<accession>A0A225DX86</accession>
<dbReference type="PROSITE" id="PS50077">
    <property type="entry name" value="HEAT_REPEAT"/>
    <property type="match status" value="1"/>
</dbReference>
<evidence type="ECO:0000313" key="2">
    <source>
        <dbReference type="Proteomes" id="UP000214646"/>
    </source>
</evidence>